<dbReference type="EMBL" id="AHER01000053">
    <property type="protein sequence ID" value="EJR13604.1"/>
    <property type="molecule type" value="Genomic_DNA"/>
</dbReference>
<reference evidence="1" key="1">
    <citation type="submission" date="2012-04" db="EMBL/GenBank/DDBJ databases">
        <title>The Genome Sequence of Bacillus cereus VD014.</title>
        <authorList>
            <consortium name="The Broad Institute Genome Sequencing Platform"/>
            <consortium name="The Broad Institute Genome Sequencing Center for Infectious Disease"/>
            <person name="Feldgarden M."/>
            <person name="Van der Auwera G.A."/>
            <person name="Mahillon J."/>
            <person name="Duprez V."/>
            <person name="Timmery S."/>
            <person name="Mattelet C."/>
            <person name="Dierick K."/>
            <person name="Sun M."/>
            <person name="Yu Z."/>
            <person name="Zhu L."/>
            <person name="Hu X."/>
            <person name="Shank E.B."/>
            <person name="Swiecicka I."/>
            <person name="Hansen B.M."/>
            <person name="Andrup L."/>
            <person name="Young S.K."/>
            <person name="Zeng Q."/>
            <person name="Gargeya S."/>
            <person name="Fitzgerald M."/>
            <person name="Haas B."/>
            <person name="Abouelleil A."/>
            <person name="Alvarado L."/>
            <person name="Arachchi H.M."/>
            <person name="Berlin A."/>
            <person name="Chapman S.B."/>
            <person name="Goldberg J."/>
            <person name="Griggs A."/>
            <person name="Gujja S."/>
            <person name="Hansen M."/>
            <person name="Howarth C."/>
            <person name="Imamovic A."/>
            <person name="Larimer J."/>
            <person name="McCowen C."/>
            <person name="Montmayeur A."/>
            <person name="Murphy C."/>
            <person name="Neiman D."/>
            <person name="Pearson M."/>
            <person name="Priest M."/>
            <person name="Roberts A."/>
            <person name="Saif S."/>
            <person name="Shea T."/>
            <person name="Sisk P."/>
            <person name="Sykes S."/>
            <person name="Wortman J."/>
            <person name="Nusbaum C."/>
            <person name="Birren B."/>
        </authorList>
    </citation>
    <scope>NUCLEOTIDE SEQUENCE</scope>
    <source>
        <strain evidence="1">VD014</strain>
    </source>
</reference>
<name>A0A9W5K2C2_BACC8</name>
<accession>A0A9W5K2C2</accession>
<comment type="caution">
    <text evidence="1">The sequence shown here is derived from an EMBL/GenBank/DDBJ whole genome shotgun (WGS) entry which is preliminary data.</text>
</comment>
<protein>
    <submittedName>
        <fullName evidence="1">Uncharacterized protein</fullName>
    </submittedName>
</protein>
<dbReference type="AlphaFoldDB" id="A0A9W5K2C2"/>
<organism evidence="1 2">
    <name type="scientific">Bacillus cereus (strain VD014)</name>
    <dbReference type="NCBI Taxonomy" id="1053223"/>
    <lineage>
        <taxon>Bacteria</taxon>
        <taxon>Bacillati</taxon>
        <taxon>Bacillota</taxon>
        <taxon>Bacilli</taxon>
        <taxon>Bacillales</taxon>
        <taxon>Bacillaceae</taxon>
        <taxon>Bacillus</taxon>
        <taxon>Bacillus cereus group</taxon>
    </lineage>
</organism>
<sequence length="62" mass="7295">MSNLKKYINIDDTDNVTKLMKNKEVKTIIHDFYIKENAGITYEIDKLLTGKNDYTVRVIMLQ</sequence>
<dbReference type="RefSeq" id="WP_000067298.1">
    <property type="nucleotide sequence ID" value="NZ_JH792026.1"/>
</dbReference>
<gene>
    <name evidence="1" type="ORF">IIA_05442</name>
</gene>
<proteinExistence type="predicted"/>
<dbReference type="Proteomes" id="UP000006607">
    <property type="component" value="Unassembled WGS sequence"/>
</dbReference>
<evidence type="ECO:0000313" key="2">
    <source>
        <dbReference type="Proteomes" id="UP000006607"/>
    </source>
</evidence>
<evidence type="ECO:0000313" key="1">
    <source>
        <dbReference type="EMBL" id="EJR13604.1"/>
    </source>
</evidence>